<accession>A0AAD6NC61</accession>
<reference evidence="1" key="1">
    <citation type="journal article" date="2023" name="IMA Fungus">
        <title>Comparative genomic study of the Penicillium genus elucidates a diverse pangenome and 15 lateral gene transfer events.</title>
        <authorList>
            <person name="Petersen C."/>
            <person name="Sorensen T."/>
            <person name="Nielsen M.R."/>
            <person name="Sondergaard T.E."/>
            <person name="Sorensen J.L."/>
            <person name="Fitzpatrick D.A."/>
            <person name="Frisvad J.C."/>
            <person name="Nielsen K.L."/>
        </authorList>
    </citation>
    <scope>NUCLEOTIDE SEQUENCE</scope>
    <source>
        <strain evidence="1">IBT 15450</strain>
    </source>
</reference>
<sequence length="61" mass="6364">MCRRLAREEGMFVGTSTGLNVVSAIALAEELGPEKTAVTVAVNAGLKFLNGNLLANAWGCK</sequence>
<dbReference type="Proteomes" id="UP001219568">
    <property type="component" value="Unassembled WGS sequence"/>
</dbReference>
<comment type="caution">
    <text evidence="1">The sequence shown here is derived from an EMBL/GenBank/DDBJ whole genome shotgun (WGS) entry which is preliminary data.</text>
</comment>
<reference evidence="1" key="2">
    <citation type="submission" date="2023-01" db="EMBL/GenBank/DDBJ databases">
        <authorList>
            <person name="Petersen C."/>
        </authorList>
    </citation>
    <scope>NUCLEOTIDE SEQUENCE</scope>
    <source>
        <strain evidence="1">IBT 15450</strain>
    </source>
</reference>
<dbReference type="InterPro" id="IPR036052">
    <property type="entry name" value="TrpB-like_PALP_sf"/>
</dbReference>
<organism evidence="1 2">
    <name type="scientific">Penicillium canescens</name>
    <dbReference type="NCBI Taxonomy" id="5083"/>
    <lineage>
        <taxon>Eukaryota</taxon>
        <taxon>Fungi</taxon>
        <taxon>Dikarya</taxon>
        <taxon>Ascomycota</taxon>
        <taxon>Pezizomycotina</taxon>
        <taxon>Eurotiomycetes</taxon>
        <taxon>Eurotiomycetidae</taxon>
        <taxon>Eurotiales</taxon>
        <taxon>Aspergillaceae</taxon>
        <taxon>Penicillium</taxon>
    </lineage>
</organism>
<evidence type="ECO:0008006" key="3">
    <source>
        <dbReference type="Google" id="ProtNLM"/>
    </source>
</evidence>
<keyword evidence="2" id="KW-1185">Reference proteome</keyword>
<gene>
    <name evidence="1" type="ORF">N7460_001983</name>
</gene>
<dbReference type="AlphaFoldDB" id="A0AAD6NC61"/>
<evidence type="ECO:0000313" key="2">
    <source>
        <dbReference type="Proteomes" id="UP001219568"/>
    </source>
</evidence>
<dbReference type="Gene3D" id="3.40.50.1100">
    <property type="match status" value="1"/>
</dbReference>
<proteinExistence type="predicted"/>
<dbReference type="SUPFAM" id="SSF53686">
    <property type="entry name" value="Tryptophan synthase beta subunit-like PLP-dependent enzymes"/>
    <property type="match status" value="1"/>
</dbReference>
<evidence type="ECO:0000313" key="1">
    <source>
        <dbReference type="EMBL" id="KAJ6051449.1"/>
    </source>
</evidence>
<dbReference type="EMBL" id="JAQJZL010000002">
    <property type="protein sequence ID" value="KAJ6051449.1"/>
    <property type="molecule type" value="Genomic_DNA"/>
</dbReference>
<protein>
    <recommendedName>
        <fullName evidence="3">Cysteine synthase</fullName>
    </recommendedName>
</protein>
<name>A0AAD6NC61_PENCN</name>